<dbReference type="AlphaFoldDB" id="A0AAW2UWZ9"/>
<organism evidence="1">
    <name type="scientific">Sesamum latifolium</name>
    <dbReference type="NCBI Taxonomy" id="2727402"/>
    <lineage>
        <taxon>Eukaryota</taxon>
        <taxon>Viridiplantae</taxon>
        <taxon>Streptophyta</taxon>
        <taxon>Embryophyta</taxon>
        <taxon>Tracheophyta</taxon>
        <taxon>Spermatophyta</taxon>
        <taxon>Magnoliopsida</taxon>
        <taxon>eudicotyledons</taxon>
        <taxon>Gunneridae</taxon>
        <taxon>Pentapetalae</taxon>
        <taxon>asterids</taxon>
        <taxon>lamiids</taxon>
        <taxon>Lamiales</taxon>
        <taxon>Pedaliaceae</taxon>
        <taxon>Sesamum</taxon>
    </lineage>
</organism>
<dbReference type="PANTHER" id="PTHR46992">
    <property type="entry name" value="GYF DOMAIN-CONTAINING PROTEIN"/>
    <property type="match status" value="1"/>
</dbReference>
<dbReference type="PANTHER" id="PTHR46992:SF1">
    <property type="entry name" value="GYF DOMAIN-CONTAINING PROTEIN"/>
    <property type="match status" value="1"/>
</dbReference>
<reference evidence="1" key="1">
    <citation type="submission" date="2020-06" db="EMBL/GenBank/DDBJ databases">
        <authorList>
            <person name="Li T."/>
            <person name="Hu X."/>
            <person name="Zhang T."/>
            <person name="Song X."/>
            <person name="Zhang H."/>
            <person name="Dai N."/>
            <person name="Sheng W."/>
            <person name="Hou X."/>
            <person name="Wei L."/>
        </authorList>
    </citation>
    <scope>NUCLEOTIDE SEQUENCE</scope>
    <source>
        <strain evidence="1">KEN1</strain>
        <tissue evidence="1">Leaf</tissue>
    </source>
</reference>
<name>A0AAW2UWZ9_9LAMI</name>
<protein>
    <submittedName>
        <fullName evidence="1">Uncharacterized protein</fullName>
    </submittedName>
</protein>
<sequence>MHQKLLANQTGLDMEHILALQLQQQRQLQLQEQQQVQQQLQEQQLQQQQHFHQQQMLLKEQQQSQARQVLVEQLLQSQMRESGRGQSHLDALRSNAAIEQAILKQQILNDLQQRSQFPSRHPDPSLSS</sequence>
<evidence type="ECO:0000313" key="1">
    <source>
        <dbReference type="EMBL" id="KAL0421596.1"/>
    </source>
</evidence>
<gene>
    <name evidence="1" type="ORF">Slati_3182500</name>
</gene>
<proteinExistence type="predicted"/>
<dbReference type="EMBL" id="JACGWN010000011">
    <property type="protein sequence ID" value="KAL0421596.1"/>
    <property type="molecule type" value="Genomic_DNA"/>
</dbReference>
<comment type="caution">
    <text evidence="1">The sequence shown here is derived from an EMBL/GenBank/DDBJ whole genome shotgun (WGS) entry which is preliminary data.</text>
</comment>
<reference evidence="1" key="2">
    <citation type="journal article" date="2024" name="Plant">
        <title>Genomic evolution and insights into agronomic trait innovations of Sesamum species.</title>
        <authorList>
            <person name="Miao H."/>
            <person name="Wang L."/>
            <person name="Qu L."/>
            <person name="Liu H."/>
            <person name="Sun Y."/>
            <person name="Le M."/>
            <person name="Wang Q."/>
            <person name="Wei S."/>
            <person name="Zheng Y."/>
            <person name="Lin W."/>
            <person name="Duan Y."/>
            <person name="Cao H."/>
            <person name="Xiong S."/>
            <person name="Wang X."/>
            <person name="Wei L."/>
            <person name="Li C."/>
            <person name="Ma Q."/>
            <person name="Ju M."/>
            <person name="Zhao R."/>
            <person name="Li G."/>
            <person name="Mu C."/>
            <person name="Tian Q."/>
            <person name="Mei H."/>
            <person name="Zhang T."/>
            <person name="Gao T."/>
            <person name="Zhang H."/>
        </authorList>
    </citation>
    <scope>NUCLEOTIDE SEQUENCE</scope>
    <source>
        <strain evidence="1">KEN1</strain>
    </source>
</reference>
<accession>A0AAW2UWZ9</accession>